<feature type="compositionally biased region" description="Basic and acidic residues" evidence="1">
    <location>
        <begin position="165"/>
        <end position="175"/>
    </location>
</feature>
<evidence type="ECO:0000256" key="1">
    <source>
        <dbReference type="SAM" id="MobiDB-lite"/>
    </source>
</evidence>
<accession>A0A2A2K9C1</accession>
<feature type="compositionally biased region" description="Basic residues" evidence="1">
    <location>
        <begin position="61"/>
        <end position="70"/>
    </location>
</feature>
<feature type="compositionally biased region" description="Basic and acidic residues" evidence="1">
    <location>
        <begin position="1"/>
        <end position="10"/>
    </location>
</feature>
<dbReference type="Proteomes" id="UP000218231">
    <property type="component" value="Unassembled WGS sequence"/>
</dbReference>
<organism evidence="2 3">
    <name type="scientific">Diploscapter pachys</name>
    <dbReference type="NCBI Taxonomy" id="2018661"/>
    <lineage>
        <taxon>Eukaryota</taxon>
        <taxon>Metazoa</taxon>
        <taxon>Ecdysozoa</taxon>
        <taxon>Nematoda</taxon>
        <taxon>Chromadorea</taxon>
        <taxon>Rhabditida</taxon>
        <taxon>Rhabditina</taxon>
        <taxon>Rhabditomorpha</taxon>
        <taxon>Rhabditoidea</taxon>
        <taxon>Rhabditidae</taxon>
        <taxon>Diploscapter</taxon>
    </lineage>
</organism>
<gene>
    <name evidence="2" type="ORF">WR25_26046</name>
</gene>
<evidence type="ECO:0000313" key="2">
    <source>
        <dbReference type="EMBL" id="PAV70576.1"/>
    </source>
</evidence>
<name>A0A2A2K9C1_9BILA</name>
<dbReference type="EMBL" id="LIAE01009244">
    <property type="protein sequence ID" value="PAV70576.1"/>
    <property type="molecule type" value="Genomic_DNA"/>
</dbReference>
<protein>
    <submittedName>
        <fullName evidence="2">Uncharacterized protein</fullName>
    </submittedName>
</protein>
<reference evidence="2 3" key="1">
    <citation type="journal article" date="2017" name="Curr. Biol.">
        <title>Genome architecture and evolution of a unichromosomal asexual nematode.</title>
        <authorList>
            <person name="Fradin H."/>
            <person name="Zegar C."/>
            <person name="Gutwein M."/>
            <person name="Lucas J."/>
            <person name="Kovtun M."/>
            <person name="Corcoran D."/>
            <person name="Baugh L.R."/>
            <person name="Kiontke K."/>
            <person name="Gunsalus K."/>
            <person name="Fitch D.H."/>
            <person name="Piano F."/>
        </authorList>
    </citation>
    <scope>NUCLEOTIDE SEQUENCE [LARGE SCALE GENOMIC DNA]</scope>
    <source>
        <strain evidence="2">PF1309</strain>
    </source>
</reference>
<evidence type="ECO:0000313" key="3">
    <source>
        <dbReference type="Proteomes" id="UP000218231"/>
    </source>
</evidence>
<keyword evidence="3" id="KW-1185">Reference proteome</keyword>
<proteinExistence type="predicted"/>
<feature type="region of interest" description="Disordered" evidence="1">
    <location>
        <begin position="138"/>
        <end position="175"/>
    </location>
</feature>
<feature type="compositionally biased region" description="Basic and acidic residues" evidence="1">
    <location>
        <begin position="147"/>
        <end position="157"/>
    </location>
</feature>
<feature type="compositionally biased region" description="Basic and acidic residues" evidence="1">
    <location>
        <begin position="37"/>
        <end position="60"/>
    </location>
</feature>
<comment type="caution">
    <text evidence="2">The sequence shown here is derived from an EMBL/GenBank/DDBJ whole genome shotgun (WGS) entry which is preliminary data.</text>
</comment>
<feature type="region of interest" description="Disordered" evidence="1">
    <location>
        <begin position="1"/>
        <end position="74"/>
    </location>
</feature>
<dbReference type="AlphaFoldDB" id="A0A2A2K9C1"/>
<sequence length="189" mass="21723">MPARTADRSRRTAPAAPGRRGTRRSSMILPMAVIARLGDDPVEELRRHAGKDDRLRDDRARRKPPPRRRIERAVGCPRLRQPAIVRAGRKRHHVEALMCKAVTIVLRVGAAKGAGARRHDVKLRRHTRHRIDLPRKLRDHQRLHHRTAGESDTHRTPDGNSQTIDRSDALPRVDKHPFPIECDRLHLDR</sequence>